<organism evidence="1">
    <name type="scientific">Symploca sp. SIO1C4</name>
    <dbReference type="NCBI Taxonomy" id="2607765"/>
    <lineage>
        <taxon>Bacteria</taxon>
        <taxon>Bacillati</taxon>
        <taxon>Cyanobacteriota</taxon>
        <taxon>Cyanophyceae</taxon>
        <taxon>Coleofasciculales</taxon>
        <taxon>Coleofasciculaceae</taxon>
        <taxon>Symploca</taxon>
    </lineage>
</organism>
<proteinExistence type="predicted"/>
<feature type="non-terminal residue" evidence="1">
    <location>
        <position position="132"/>
    </location>
</feature>
<reference evidence="1" key="1">
    <citation type="submission" date="2019-11" db="EMBL/GenBank/DDBJ databases">
        <title>Genomic insights into an expanded diversity of filamentous marine cyanobacteria reveals the extraordinary biosynthetic potential of Moorea and Okeania.</title>
        <authorList>
            <person name="Ferreira Leao T."/>
            <person name="Wang M."/>
            <person name="Moss N."/>
            <person name="Da Silva R."/>
            <person name="Sanders J."/>
            <person name="Nurk S."/>
            <person name="Gurevich A."/>
            <person name="Humphrey G."/>
            <person name="Reher R."/>
            <person name="Zhu Q."/>
            <person name="Belda-Ferre P."/>
            <person name="Glukhov E."/>
            <person name="Rex R."/>
            <person name="Dorrestein P.C."/>
            <person name="Knight R."/>
            <person name="Pevzner P."/>
            <person name="Gerwick W.H."/>
            <person name="Gerwick L."/>
        </authorList>
    </citation>
    <scope>NUCLEOTIDE SEQUENCE</scope>
    <source>
        <strain evidence="1">SIO1C4</strain>
    </source>
</reference>
<gene>
    <name evidence="1" type="ORF">F6J89_24030</name>
</gene>
<name>A0A6B3NG08_9CYAN</name>
<dbReference type="AlphaFoldDB" id="A0A6B3NG08"/>
<dbReference type="Gene3D" id="3.10.580.10">
    <property type="entry name" value="CBS-domain"/>
    <property type="match status" value="1"/>
</dbReference>
<dbReference type="EMBL" id="JAAHFQ010000596">
    <property type="protein sequence ID" value="NER30600.1"/>
    <property type="molecule type" value="Genomic_DNA"/>
</dbReference>
<dbReference type="InterPro" id="IPR046342">
    <property type="entry name" value="CBS_dom_sf"/>
</dbReference>
<sequence length="132" mass="14751">MLTPNLREFAEPVPVCRLTSTLANALEVFHSCQCELIVVVSEQSCPLGVLSLRKVTTHLLWQTPSGLEKSTLLMANEECHKPLSELKPPPIETLKILPDHWSVSQFLSLLLESGDGLTQQSQLDRDNYQQLS</sequence>
<dbReference type="SUPFAM" id="SSF54631">
    <property type="entry name" value="CBS-domain pair"/>
    <property type="match status" value="1"/>
</dbReference>
<comment type="caution">
    <text evidence="1">The sequence shown here is derived from an EMBL/GenBank/DDBJ whole genome shotgun (WGS) entry which is preliminary data.</text>
</comment>
<evidence type="ECO:0000313" key="1">
    <source>
        <dbReference type="EMBL" id="NER30600.1"/>
    </source>
</evidence>
<protein>
    <submittedName>
        <fullName evidence="1">CBS domain-containing protein</fullName>
    </submittedName>
</protein>
<accession>A0A6B3NG08</accession>